<comment type="caution">
    <text evidence="7">The sequence shown here is derived from an EMBL/GenBank/DDBJ whole genome shotgun (WGS) entry which is preliminary data.</text>
</comment>
<evidence type="ECO:0000256" key="6">
    <source>
        <dbReference type="RuleBase" id="RU367044"/>
    </source>
</evidence>
<dbReference type="GO" id="GO:0005576">
    <property type="term" value="C:extracellular region"/>
    <property type="evidence" value="ECO:0007669"/>
    <property type="project" value="UniProtKB-SubCell"/>
</dbReference>
<dbReference type="InterPro" id="IPR010264">
    <property type="entry name" value="Self-incomp_S1"/>
</dbReference>
<evidence type="ECO:0000256" key="4">
    <source>
        <dbReference type="ARBA" id="ARBA00022525"/>
    </source>
</evidence>
<feature type="chain" id="PRO_5044526818" description="S-protein homolog" evidence="6">
    <location>
        <begin position="22"/>
        <end position="144"/>
    </location>
</feature>
<keyword evidence="4 6" id="KW-0964">Secreted</keyword>
<dbReference type="Pfam" id="PF05938">
    <property type="entry name" value="Self-incomp_S1"/>
    <property type="match status" value="1"/>
</dbReference>
<comment type="subcellular location">
    <subcellularLocation>
        <location evidence="1 6">Secreted</location>
    </subcellularLocation>
</comment>
<dbReference type="PANTHER" id="PTHR31232">
    <property type="match status" value="1"/>
</dbReference>
<dbReference type="AlphaFoldDB" id="A0ABD1GE58"/>
<dbReference type="EMBL" id="JBEAFC010000009">
    <property type="protein sequence ID" value="KAL1542406.1"/>
    <property type="molecule type" value="Genomic_DNA"/>
</dbReference>
<keyword evidence="8" id="KW-1185">Reference proteome</keyword>
<keyword evidence="5 6" id="KW-0732">Signal</keyword>
<protein>
    <recommendedName>
        <fullName evidence="6">S-protein homolog</fullName>
    </recommendedName>
</protein>
<evidence type="ECO:0000313" key="7">
    <source>
        <dbReference type="EMBL" id="KAL1542406.1"/>
    </source>
</evidence>
<proteinExistence type="inferred from homology"/>
<sequence length="144" mass="16712">MIKYSFFLLIASSFLLQPTASQPNCFLDNKYAVYIVSNLPPKSPPLQVHCISKDDDLGHHNLTQNVEYRFAFCEIAFVTMFSCRFRWNGHDRGFHVYDANWDYNRCRSAGICYYVVKSDGFYFTNVYPPKKVGFLCGWNPSSKC</sequence>
<evidence type="ECO:0000256" key="1">
    <source>
        <dbReference type="ARBA" id="ARBA00004613"/>
    </source>
</evidence>
<name>A0ABD1GE58_SALDI</name>
<accession>A0ABD1GE58</accession>
<gene>
    <name evidence="7" type="ORF">AAHA92_26505</name>
</gene>
<keyword evidence="3 6" id="KW-0713">Self-incompatibility</keyword>
<evidence type="ECO:0000256" key="3">
    <source>
        <dbReference type="ARBA" id="ARBA00022471"/>
    </source>
</evidence>
<reference evidence="7 8" key="1">
    <citation type="submission" date="2024-06" db="EMBL/GenBank/DDBJ databases">
        <title>A chromosome level genome sequence of Diviner's sage (Salvia divinorum).</title>
        <authorList>
            <person name="Ford S.A."/>
            <person name="Ro D.-K."/>
            <person name="Ness R.W."/>
            <person name="Phillips M.A."/>
        </authorList>
    </citation>
    <scope>NUCLEOTIDE SEQUENCE [LARGE SCALE GENOMIC DNA]</scope>
    <source>
        <strain evidence="7">SAF-2024a</strain>
        <tissue evidence="7">Leaf</tissue>
    </source>
</reference>
<comment type="similarity">
    <text evidence="2 6">Belongs to the plant self-incompatibility (S1) protein family.</text>
</comment>
<evidence type="ECO:0000256" key="5">
    <source>
        <dbReference type="ARBA" id="ARBA00022729"/>
    </source>
</evidence>
<dbReference type="GO" id="GO:0060320">
    <property type="term" value="P:rejection of self pollen"/>
    <property type="evidence" value="ECO:0007669"/>
    <property type="project" value="UniProtKB-KW"/>
</dbReference>
<evidence type="ECO:0000313" key="8">
    <source>
        <dbReference type="Proteomes" id="UP001567538"/>
    </source>
</evidence>
<organism evidence="7 8">
    <name type="scientific">Salvia divinorum</name>
    <name type="common">Maria pastora</name>
    <name type="synonym">Diviner's sage</name>
    <dbReference type="NCBI Taxonomy" id="28513"/>
    <lineage>
        <taxon>Eukaryota</taxon>
        <taxon>Viridiplantae</taxon>
        <taxon>Streptophyta</taxon>
        <taxon>Embryophyta</taxon>
        <taxon>Tracheophyta</taxon>
        <taxon>Spermatophyta</taxon>
        <taxon>Magnoliopsida</taxon>
        <taxon>eudicotyledons</taxon>
        <taxon>Gunneridae</taxon>
        <taxon>Pentapetalae</taxon>
        <taxon>asterids</taxon>
        <taxon>lamiids</taxon>
        <taxon>Lamiales</taxon>
        <taxon>Lamiaceae</taxon>
        <taxon>Nepetoideae</taxon>
        <taxon>Mentheae</taxon>
        <taxon>Salviinae</taxon>
        <taxon>Salvia</taxon>
        <taxon>Salvia subgen. Calosphace</taxon>
    </lineage>
</organism>
<feature type="signal peptide" evidence="6">
    <location>
        <begin position="1"/>
        <end position="21"/>
    </location>
</feature>
<dbReference type="Proteomes" id="UP001567538">
    <property type="component" value="Unassembled WGS sequence"/>
</dbReference>
<dbReference type="PANTHER" id="PTHR31232:SF155">
    <property type="entry name" value="PLANT SELF-INCOMPATIBILITY PROTEIN S1 FAMILY"/>
    <property type="match status" value="1"/>
</dbReference>
<evidence type="ECO:0000256" key="2">
    <source>
        <dbReference type="ARBA" id="ARBA00005581"/>
    </source>
</evidence>